<proteinExistence type="predicted"/>
<evidence type="ECO:0000313" key="3">
    <source>
        <dbReference type="Proteomes" id="UP001305779"/>
    </source>
</evidence>
<name>A0ABR0EHL3_ZASCE</name>
<organism evidence="2 3">
    <name type="scientific">Zasmidium cellare</name>
    <name type="common">Wine cellar mold</name>
    <name type="synonym">Racodium cellare</name>
    <dbReference type="NCBI Taxonomy" id="395010"/>
    <lineage>
        <taxon>Eukaryota</taxon>
        <taxon>Fungi</taxon>
        <taxon>Dikarya</taxon>
        <taxon>Ascomycota</taxon>
        <taxon>Pezizomycotina</taxon>
        <taxon>Dothideomycetes</taxon>
        <taxon>Dothideomycetidae</taxon>
        <taxon>Mycosphaerellales</taxon>
        <taxon>Mycosphaerellaceae</taxon>
        <taxon>Zasmidium</taxon>
    </lineage>
</organism>
<dbReference type="Proteomes" id="UP001305779">
    <property type="component" value="Unassembled WGS sequence"/>
</dbReference>
<sequence length="87" mass="8646">MSSNTSTDAPRAANWDDIAAKTSAQEKMSKGPEGHQDSAADVPGQKEKSKVGKAVDAVVGGTAKGESGSSGTAEKVMEGLKGGNPAS</sequence>
<evidence type="ECO:0000313" key="2">
    <source>
        <dbReference type="EMBL" id="KAK4501004.1"/>
    </source>
</evidence>
<keyword evidence="3" id="KW-1185">Reference proteome</keyword>
<evidence type="ECO:0000256" key="1">
    <source>
        <dbReference type="SAM" id="MobiDB-lite"/>
    </source>
</evidence>
<gene>
    <name evidence="2" type="ORF">PRZ48_006810</name>
</gene>
<protein>
    <submittedName>
        <fullName evidence="2">Uncharacterized protein</fullName>
    </submittedName>
</protein>
<feature type="compositionally biased region" description="Basic and acidic residues" evidence="1">
    <location>
        <begin position="27"/>
        <end position="50"/>
    </location>
</feature>
<comment type="caution">
    <text evidence="2">The sequence shown here is derived from an EMBL/GenBank/DDBJ whole genome shotgun (WGS) entry which is preliminary data.</text>
</comment>
<accession>A0ABR0EHL3</accession>
<dbReference type="EMBL" id="JAXOVC010000005">
    <property type="protein sequence ID" value="KAK4501004.1"/>
    <property type="molecule type" value="Genomic_DNA"/>
</dbReference>
<feature type="region of interest" description="Disordered" evidence="1">
    <location>
        <begin position="1"/>
        <end position="87"/>
    </location>
</feature>
<reference evidence="2 3" key="1">
    <citation type="journal article" date="2023" name="G3 (Bethesda)">
        <title>A chromosome-level genome assembly of Zasmidium syzygii isolated from banana leaves.</title>
        <authorList>
            <person name="van Westerhoven A.C."/>
            <person name="Mehrabi R."/>
            <person name="Talebi R."/>
            <person name="Steentjes M.B.F."/>
            <person name="Corcolon B."/>
            <person name="Chong P.A."/>
            <person name="Kema G.H.J."/>
            <person name="Seidl M.F."/>
        </authorList>
    </citation>
    <scope>NUCLEOTIDE SEQUENCE [LARGE SCALE GENOMIC DNA]</scope>
    <source>
        <strain evidence="2 3">P124</strain>
    </source>
</reference>
<feature type="compositionally biased region" description="Low complexity" evidence="1">
    <location>
        <begin position="52"/>
        <end position="65"/>
    </location>
</feature>